<dbReference type="RefSeq" id="WP_217067211.1">
    <property type="nucleotide sequence ID" value="NZ_JAHQCS010000121.1"/>
</dbReference>
<feature type="domain" description="EAL" evidence="1">
    <location>
        <begin position="1"/>
        <end position="248"/>
    </location>
</feature>
<evidence type="ECO:0000313" key="2">
    <source>
        <dbReference type="EMBL" id="MBU9713036.1"/>
    </source>
</evidence>
<evidence type="ECO:0000313" key="3">
    <source>
        <dbReference type="Proteomes" id="UP000784880"/>
    </source>
</evidence>
<dbReference type="InterPro" id="IPR050706">
    <property type="entry name" value="Cyclic-di-GMP_PDE-like"/>
</dbReference>
<dbReference type="EMBL" id="JAHQCS010000121">
    <property type="protein sequence ID" value="MBU9713036.1"/>
    <property type="molecule type" value="Genomic_DNA"/>
</dbReference>
<dbReference type="PANTHER" id="PTHR33121:SF82">
    <property type="entry name" value="SIGNAL TRANSDUCTION PROTEIN CONTAINING A EAL DOMAIN"/>
    <property type="match status" value="1"/>
</dbReference>
<dbReference type="PROSITE" id="PS50883">
    <property type="entry name" value="EAL"/>
    <property type="match status" value="1"/>
</dbReference>
<dbReference type="PANTHER" id="PTHR33121">
    <property type="entry name" value="CYCLIC DI-GMP PHOSPHODIESTERASE PDEF"/>
    <property type="match status" value="1"/>
</dbReference>
<dbReference type="InterPro" id="IPR018842">
    <property type="entry name" value="YkuI_C"/>
</dbReference>
<name>A0ABS6JHG1_9BACI</name>
<dbReference type="Proteomes" id="UP000784880">
    <property type="component" value="Unassembled WGS sequence"/>
</dbReference>
<dbReference type="Pfam" id="PF10388">
    <property type="entry name" value="YkuI_C"/>
    <property type="match status" value="1"/>
</dbReference>
<reference evidence="2 3" key="1">
    <citation type="submission" date="2021-06" db="EMBL/GenBank/DDBJ databases">
        <title>Bacillus sp. RD4P76, an endophyte from a halophyte.</title>
        <authorList>
            <person name="Sun J.-Q."/>
        </authorList>
    </citation>
    <scope>NUCLEOTIDE SEQUENCE [LARGE SCALE GENOMIC DNA]</scope>
    <source>
        <strain evidence="2 3">CGMCC 1.15917</strain>
    </source>
</reference>
<organism evidence="2 3">
    <name type="scientific">Evansella tamaricis</name>
    <dbReference type="NCBI Taxonomy" id="2069301"/>
    <lineage>
        <taxon>Bacteria</taxon>
        <taxon>Bacillati</taxon>
        <taxon>Bacillota</taxon>
        <taxon>Bacilli</taxon>
        <taxon>Bacillales</taxon>
        <taxon>Bacillaceae</taxon>
        <taxon>Evansella</taxon>
    </lineage>
</organism>
<comment type="caution">
    <text evidence="2">The sequence shown here is derived from an EMBL/GenBank/DDBJ whole genome shotgun (WGS) entry which is preliminary data.</text>
</comment>
<dbReference type="CDD" id="cd01948">
    <property type="entry name" value="EAL"/>
    <property type="match status" value="1"/>
</dbReference>
<proteinExistence type="predicted"/>
<keyword evidence="3" id="KW-1185">Reference proteome</keyword>
<sequence length="405" mass="47124">MDPLDILLNKEQIVPYYQPIISADKQMVVGYEVFSRMITKDGPLSLGAFFNDDTIPEEYRDEIDDHVQTLALEQFLDYPDLYLVLNMNVHSLLQDNGERFMDKLFTYQNKGLSIKRVVLEIKEKDYTSNYTDLKHLITYIQSTGVNIAIGEVGISSSNLERLANLNPNIVKVNVGFLEGDTFPELYRDVLYSLSLLTRKLGSTLMFEGIDKYTKLNFAWRNGARYYQGFYLGSPKPTFVDANFCKETIKKEFHRFIEHERIKIEAQLLLTEKLSTALKNTLKSINIDHNFDEVVLTIAKALSSFTFRVYICDHDGFQLSSNAQKSTEGSSWELVKDTRQKNWSWRPYFIENIVRMDFEKRGILSDLYTDIEKDEMIRTYSYPLEDGSYLFIDIPYSYLFEQNGLL</sequence>
<dbReference type="SMART" id="SM00052">
    <property type="entry name" value="EAL"/>
    <property type="match status" value="1"/>
</dbReference>
<accession>A0ABS6JHG1</accession>
<dbReference type="InterPro" id="IPR001633">
    <property type="entry name" value="EAL_dom"/>
</dbReference>
<protein>
    <submittedName>
        <fullName evidence="2">EAL domain-containing protein</fullName>
    </submittedName>
</protein>
<evidence type="ECO:0000259" key="1">
    <source>
        <dbReference type="PROSITE" id="PS50883"/>
    </source>
</evidence>
<gene>
    <name evidence="2" type="ORF">KS419_14995</name>
</gene>
<dbReference type="Pfam" id="PF00563">
    <property type="entry name" value="EAL"/>
    <property type="match status" value="1"/>
</dbReference>